<dbReference type="InterPro" id="IPR006685">
    <property type="entry name" value="MscS_channel_2nd"/>
</dbReference>
<dbReference type="Proteomes" id="UP000740883">
    <property type="component" value="Unassembled WGS sequence"/>
</dbReference>
<comment type="subcellular location">
    <subcellularLocation>
        <location evidence="1">Membrane</location>
        <topology evidence="1">Multi-pass membrane protein</topology>
    </subcellularLocation>
</comment>
<dbReference type="GO" id="GO:0005886">
    <property type="term" value="C:plasma membrane"/>
    <property type="evidence" value="ECO:0007669"/>
    <property type="project" value="TreeGrafter"/>
</dbReference>
<proteinExistence type="inferred from homology"/>
<reference evidence="9 10" key="1">
    <citation type="journal article" date="2020" name="Genome Biol. Evol.">
        <title>Comparative genomics of strictly vertically transmitted, feminizing microsporidia endosymbionts of amphipod crustaceans.</title>
        <authorList>
            <person name="Cormier A."/>
            <person name="Chebbi M.A."/>
            <person name="Giraud I."/>
            <person name="Wattier R."/>
            <person name="Teixeira M."/>
            <person name="Gilbert C."/>
            <person name="Rigaud T."/>
            <person name="Cordaux R."/>
        </authorList>
    </citation>
    <scope>NUCLEOTIDE SEQUENCE [LARGE SCALE GENOMIC DNA]</scope>
    <source>
        <strain evidence="9 10">Ou3-Ou53</strain>
    </source>
</reference>
<feature type="transmembrane region" description="Helical" evidence="7">
    <location>
        <begin position="118"/>
        <end position="139"/>
    </location>
</feature>
<keyword evidence="10" id="KW-1185">Reference proteome</keyword>
<accession>A0A9P6H3D9</accession>
<feature type="transmembrane region" description="Helical" evidence="7">
    <location>
        <begin position="177"/>
        <end position="201"/>
    </location>
</feature>
<evidence type="ECO:0000256" key="4">
    <source>
        <dbReference type="ARBA" id="ARBA00022989"/>
    </source>
</evidence>
<dbReference type="Gene3D" id="2.30.30.60">
    <property type="match status" value="1"/>
</dbReference>
<dbReference type="Pfam" id="PF00924">
    <property type="entry name" value="MS_channel_2nd"/>
    <property type="match status" value="1"/>
</dbReference>
<feature type="compositionally biased region" description="Basic and acidic residues" evidence="6">
    <location>
        <begin position="54"/>
        <end position="63"/>
    </location>
</feature>
<dbReference type="SUPFAM" id="SSF50182">
    <property type="entry name" value="Sm-like ribonucleoproteins"/>
    <property type="match status" value="1"/>
</dbReference>
<feature type="transmembrane region" description="Helical" evidence="7">
    <location>
        <begin position="222"/>
        <end position="240"/>
    </location>
</feature>
<feature type="transmembrane region" description="Helical" evidence="7">
    <location>
        <begin position="260"/>
        <end position="280"/>
    </location>
</feature>
<evidence type="ECO:0000313" key="9">
    <source>
        <dbReference type="EMBL" id="KAF9764824.1"/>
    </source>
</evidence>
<evidence type="ECO:0000256" key="7">
    <source>
        <dbReference type="SAM" id="Phobius"/>
    </source>
</evidence>
<keyword evidence="4 7" id="KW-1133">Transmembrane helix</keyword>
<feature type="compositionally biased region" description="Basic and acidic residues" evidence="6">
    <location>
        <begin position="1"/>
        <end position="37"/>
    </location>
</feature>
<evidence type="ECO:0000259" key="8">
    <source>
        <dbReference type="Pfam" id="PF00924"/>
    </source>
</evidence>
<feature type="region of interest" description="Disordered" evidence="6">
    <location>
        <begin position="1"/>
        <end position="63"/>
    </location>
</feature>
<protein>
    <submittedName>
        <fullName evidence="9">Mechanosensitive ion channel protein 9</fullName>
    </submittedName>
</protein>
<evidence type="ECO:0000256" key="6">
    <source>
        <dbReference type="SAM" id="MobiDB-lite"/>
    </source>
</evidence>
<feature type="transmembrane region" description="Helical" evidence="7">
    <location>
        <begin position="432"/>
        <end position="450"/>
    </location>
</feature>
<sequence>MANEENVKKDTEKGTEKNDAHEDSVEEGENKENDENKPPSNEGDEENLSNASTELKDDKDRLIGDIMANNPIQAPENEEEEKREFSKKDVLDEVGFSFLNLNVWLSAQFPTVPDIWKVLFEILFVTSAFLILPMLSLYIEFGRDSRSQLKNIFVHKDAEVGDLIRHVQHYIFITVSYVIYVIISYIADNILYIALSILTFLRIEINELIVELLQVTKATSSYSSMSLICFIIFYAYSNLVKSYEFMSKDRSTEHIILTALLWYGFLMAMTFVEKFVMNFCTSEIRRIEFRNRIWDINYKMFIFKKLVAISTASESERKSIGEAFEADYDPGFFLKHNDLKLNSEENAKNVAESIFAYLEITKITYEDIKMYFPDNYDEVFNYLSSKKFKDDEERPDISYEDFENKAVFLYTERNDMSRTLADRESIFNKLDLILFSLCFYLSLIIFAVLMDIDYKVYLASVGPFVFGVSWVFSDTIKEIYNCFVFLLVSHPYDVGDRVLIDNVEYLVQKTDLLSTTFVDLNGKLAYIPNPSLFNKKIENIRRSSKQSDLLTIKVDASTTFKAALGLRDKIQKKLQSDKDHFTGLIYLLKFEVDGDSVALGYLIQHKENFQKMPERFKRRDKLTALVEEAIKEANIGYKNSFAYIS</sequence>
<evidence type="ECO:0000256" key="3">
    <source>
        <dbReference type="ARBA" id="ARBA00022692"/>
    </source>
</evidence>
<dbReference type="InterPro" id="IPR023408">
    <property type="entry name" value="MscS_beta-dom_sf"/>
</dbReference>
<feature type="domain" description="Mechanosensitive ion channel MscS" evidence="8">
    <location>
        <begin position="484"/>
        <end position="542"/>
    </location>
</feature>
<evidence type="ECO:0000256" key="5">
    <source>
        <dbReference type="ARBA" id="ARBA00023136"/>
    </source>
</evidence>
<gene>
    <name evidence="9" type="primary">MSL9</name>
    <name evidence="9" type="ORF">NGRA_0246</name>
</gene>
<dbReference type="OrthoDB" id="544685at2759"/>
<evidence type="ECO:0000256" key="2">
    <source>
        <dbReference type="ARBA" id="ARBA00008017"/>
    </source>
</evidence>
<dbReference type="GO" id="GO:0008381">
    <property type="term" value="F:mechanosensitive monoatomic ion channel activity"/>
    <property type="evidence" value="ECO:0007669"/>
    <property type="project" value="TreeGrafter"/>
</dbReference>
<dbReference type="PANTHER" id="PTHR31618:SF1">
    <property type="entry name" value="EF-HAND DOMAIN-CONTAINING PROTEIN"/>
    <property type="match status" value="1"/>
</dbReference>
<dbReference type="GO" id="GO:0006820">
    <property type="term" value="P:monoatomic anion transport"/>
    <property type="evidence" value="ECO:0007669"/>
    <property type="project" value="TreeGrafter"/>
</dbReference>
<dbReference type="PANTHER" id="PTHR31618">
    <property type="entry name" value="MECHANOSENSITIVE ION CHANNEL PROTEIN 5"/>
    <property type="match status" value="1"/>
</dbReference>
<keyword evidence="3 7" id="KW-0812">Transmembrane</keyword>
<dbReference type="EMBL" id="SBJO01000008">
    <property type="protein sequence ID" value="KAF9764824.1"/>
    <property type="molecule type" value="Genomic_DNA"/>
</dbReference>
<organism evidence="9 10">
    <name type="scientific">Nosema granulosis</name>
    <dbReference type="NCBI Taxonomy" id="83296"/>
    <lineage>
        <taxon>Eukaryota</taxon>
        <taxon>Fungi</taxon>
        <taxon>Fungi incertae sedis</taxon>
        <taxon>Microsporidia</taxon>
        <taxon>Nosematidae</taxon>
        <taxon>Nosema</taxon>
    </lineage>
</organism>
<keyword evidence="5 7" id="KW-0472">Membrane</keyword>
<name>A0A9P6H3D9_9MICR</name>
<comment type="caution">
    <text evidence="9">The sequence shown here is derived from an EMBL/GenBank/DDBJ whole genome shotgun (WGS) entry which is preliminary data.</text>
</comment>
<dbReference type="InterPro" id="IPR016688">
    <property type="entry name" value="MscS-like_plants/fungi"/>
</dbReference>
<evidence type="ECO:0000256" key="1">
    <source>
        <dbReference type="ARBA" id="ARBA00004141"/>
    </source>
</evidence>
<comment type="similarity">
    <text evidence="2">Belongs to the MscS (TC 1.A.23) family.</text>
</comment>
<dbReference type="InterPro" id="IPR010920">
    <property type="entry name" value="LSM_dom_sf"/>
</dbReference>
<dbReference type="AlphaFoldDB" id="A0A9P6H3D9"/>
<feature type="transmembrane region" description="Helical" evidence="7">
    <location>
        <begin position="456"/>
        <end position="473"/>
    </location>
</feature>
<evidence type="ECO:0000313" key="10">
    <source>
        <dbReference type="Proteomes" id="UP000740883"/>
    </source>
</evidence>